<dbReference type="SUPFAM" id="SSF56784">
    <property type="entry name" value="HAD-like"/>
    <property type="match status" value="1"/>
</dbReference>
<dbReference type="Gene3D" id="3.40.50.1000">
    <property type="entry name" value="HAD superfamily/HAD-like"/>
    <property type="match status" value="1"/>
</dbReference>
<dbReference type="NCBIfam" id="TIGR01484">
    <property type="entry name" value="HAD-SF-IIB"/>
    <property type="match status" value="1"/>
</dbReference>
<keyword evidence="2" id="KW-1185">Reference proteome</keyword>
<name>A0ABW4E6B5_9LACO</name>
<dbReference type="InterPro" id="IPR000150">
    <property type="entry name" value="Cof"/>
</dbReference>
<accession>A0ABW4E6B5</accession>
<dbReference type="InterPro" id="IPR023214">
    <property type="entry name" value="HAD_sf"/>
</dbReference>
<dbReference type="GO" id="GO:0016787">
    <property type="term" value="F:hydrolase activity"/>
    <property type="evidence" value="ECO:0007669"/>
    <property type="project" value="UniProtKB-KW"/>
</dbReference>
<dbReference type="Proteomes" id="UP001597252">
    <property type="component" value="Unassembled WGS sequence"/>
</dbReference>
<dbReference type="NCBIfam" id="TIGR00099">
    <property type="entry name" value="Cof-subfamily"/>
    <property type="match status" value="1"/>
</dbReference>
<evidence type="ECO:0000313" key="1">
    <source>
        <dbReference type="EMBL" id="MFD1484917.1"/>
    </source>
</evidence>
<dbReference type="InterPro" id="IPR006379">
    <property type="entry name" value="HAD-SF_hydro_IIB"/>
</dbReference>
<protein>
    <submittedName>
        <fullName evidence="1">Cof-type HAD-IIB family hydrolase</fullName>
    </submittedName>
</protein>
<evidence type="ECO:0000313" key="2">
    <source>
        <dbReference type="Proteomes" id="UP001597252"/>
    </source>
</evidence>
<organism evidence="1 2">
    <name type="scientific">Lacticaseibacillus baoqingensis</name>
    <dbReference type="NCBI Taxonomy" id="2486013"/>
    <lineage>
        <taxon>Bacteria</taxon>
        <taxon>Bacillati</taxon>
        <taxon>Bacillota</taxon>
        <taxon>Bacilli</taxon>
        <taxon>Lactobacillales</taxon>
        <taxon>Lactobacillaceae</taxon>
        <taxon>Lacticaseibacillus</taxon>
    </lineage>
</organism>
<dbReference type="SFLD" id="SFLDG01140">
    <property type="entry name" value="C2.B:_Phosphomannomutase_and_P"/>
    <property type="match status" value="1"/>
</dbReference>
<dbReference type="RefSeq" id="WP_125754186.1">
    <property type="nucleotide sequence ID" value="NZ_JBHTON010000018.1"/>
</dbReference>
<reference evidence="2" key="1">
    <citation type="journal article" date="2019" name="Int. J. Syst. Evol. Microbiol.">
        <title>The Global Catalogue of Microorganisms (GCM) 10K type strain sequencing project: providing services to taxonomists for standard genome sequencing and annotation.</title>
        <authorList>
            <consortium name="The Broad Institute Genomics Platform"/>
            <consortium name="The Broad Institute Genome Sequencing Center for Infectious Disease"/>
            <person name="Wu L."/>
            <person name="Ma J."/>
        </authorList>
    </citation>
    <scope>NUCLEOTIDE SEQUENCE [LARGE SCALE GENOMIC DNA]</scope>
    <source>
        <strain evidence="2">CCM 8903</strain>
    </source>
</reference>
<comment type="caution">
    <text evidence="1">The sequence shown here is derived from an EMBL/GenBank/DDBJ whole genome shotgun (WGS) entry which is preliminary data.</text>
</comment>
<dbReference type="SFLD" id="SFLDS00003">
    <property type="entry name" value="Haloacid_Dehalogenase"/>
    <property type="match status" value="1"/>
</dbReference>
<dbReference type="Gene3D" id="3.30.1240.10">
    <property type="match status" value="1"/>
</dbReference>
<gene>
    <name evidence="1" type="ORF">ACFQ5J_06720</name>
</gene>
<dbReference type="Pfam" id="PF08282">
    <property type="entry name" value="Hydrolase_3"/>
    <property type="match status" value="1"/>
</dbReference>
<dbReference type="PANTHER" id="PTHR10000:SF8">
    <property type="entry name" value="HAD SUPERFAMILY HYDROLASE-LIKE, TYPE 3"/>
    <property type="match status" value="1"/>
</dbReference>
<sequence length="280" mass="29991">MTYKMIVSDLDESLLRTDGSISPADIKTIKQLQAQGVKFVPNTGRGFASVQGLLQSIGTYQTADQYVISYNGGAIVENAHDRIIAAHPLPFAVAEAIFRLGVAHPELGCHIYTLHTVYVFRPTADELAYLHSRGVAYRDWQAHDLSALAAHAIVKVIFDHPDLAIRQAFAREVAAKVAYPCTVSYSSGRYVEFNPAGIDKGDAAIALGAHLGIKPAEIIGLGDNLNDLKMLQKVGLGVSVANGIPAIQQAADLVLAVDNDHDPITALSAAVFAPFEHAKK</sequence>
<dbReference type="InterPro" id="IPR036412">
    <property type="entry name" value="HAD-like_sf"/>
</dbReference>
<keyword evidence="1" id="KW-0378">Hydrolase</keyword>
<dbReference type="PANTHER" id="PTHR10000">
    <property type="entry name" value="PHOSPHOSERINE PHOSPHATASE"/>
    <property type="match status" value="1"/>
</dbReference>
<proteinExistence type="predicted"/>
<dbReference type="EMBL" id="JBHTON010000018">
    <property type="protein sequence ID" value="MFD1484917.1"/>
    <property type="molecule type" value="Genomic_DNA"/>
</dbReference>